<keyword evidence="1" id="KW-0378">Hydrolase</keyword>
<sequence length="258" mass="28897">MPYQEHFETIAGCKVRIMRGGSGEKLLFLHGARGASAWLPFMEALSQRFDLIVPEHPGFGGSETPDWLDNIGDLAYFYLDLIDALKLQRVNLAGVSLGGWIASEIAVRNDSALKTLTLICAAGIHVKGQPKGDIFMWSREEFIRNIFHEPRFAEAMLAMAPTDDELFAEMKNRLATANLGWQPRLYNPDLHKWLHRITVPTLIVWGDDDKVIPPAYGTAFQQLIPGSRLKIMKNAGHTLQIEKADELAALMTSFIETH</sequence>
<proteinExistence type="predicted"/>
<dbReference type="PANTHER" id="PTHR43798:SF33">
    <property type="entry name" value="HYDROLASE, PUTATIVE (AFU_ORTHOLOGUE AFUA_2G14860)-RELATED"/>
    <property type="match status" value="1"/>
</dbReference>
<accession>A0A1W6ZPY5</accession>
<dbReference type="Proteomes" id="UP000194137">
    <property type="component" value="Chromosome"/>
</dbReference>
<evidence type="ECO:0000313" key="1">
    <source>
        <dbReference type="EMBL" id="ARP99170.1"/>
    </source>
</evidence>
<dbReference type="Pfam" id="PF00561">
    <property type="entry name" value="Abhydrolase_1"/>
    <property type="match status" value="1"/>
</dbReference>
<dbReference type="GO" id="GO:0016020">
    <property type="term" value="C:membrane"/>
    <property type="evidence" value="ECO:0007669"/>
    <property type="project" value="TreeGrafter"/>
</dbReference>
<dbReference type="SUPFAM" id="SSF53474">
    <property type="entry name" value="alpha/beta-Hydrolases"/>
    <property type="match status" value="1"/>
</dbReference>
<evidence type="ECO:0000313" key="2">
    <source>
        <dbReference type="Proteomes" id="UP000194137"/>
    </source>
</evidence>
<dbReference type="OrthoDB" id="9799612at2"/>
<dbReference type="Gene3D" id="3.40.50.1820">
    <property type="entry name" value="alpha/beta hydrolase"/>
    <property type="match status" value="1"/>
</dbReference>
<dbReference type="InterPro" id="IPR050266">
    <property type="entry name" value="AB_hydrolase_sf"/>
</dbReference>
<protein>
    <submittedName>
        <fullName evidence="1">Alpha/beta hydrolase</fullName>
    </submittedName>
</protein>
<dbReference type="AlphaFoldDB" id="A0A1W6ZPY5"/>
<reference evidence="1 2" key="1">
    <citation type="submission" date="2017-05" db="EMBL/GenBank/DDBJ databases">
        <title>Full genome sequence of Pseudorhodoplanes sinuspersici.</title>
        <authorList>
            <person name="Dastgheib S.M.M."/>
            <person name="Shavandi M."/>
            <person name="Tirandaz H."/>
        </authorList>
    </citation>
    <scope>NUCLEOTIDE SEQUENCE [LARGE SCALE GENOMIC DNA]</scope>
    <source>
        <strain evidence="1 2">RIPI110</strain>
    </source>
</reference>
<dbReference type="GO" id="GO:0016787">
    <property type="term" value="F:hydrolase activity"/>
    <property type="evidence" value="ECO:0007669"/>
    <property type="project" value="UniProtKB-KW"/>
</dbReference>
<dbReference type="KEGG" id="psin:CAK95_08780"/>
<gene>
    <name evidence="1" type="ORF">CAK95_08780</name>
</gene>
<keyword evidence="2" id="KW-1185">Reference proteome</keyword>
<dbReference type="PRINTS" id="PR00111">
    <property type="entry name" value="ABHYDROLASE"/>
</dbReference>
<dbReference type="RefSeq" id="WP_086087576.1">
    <property type="nucleotide sequence ID" value="NZ_CP021112.1"/>
</dbReference>
<name>A0A1W6ZPY5_9HYPH</name>
<dbReference type="EMBL" id="CP021112">
    <property type="protein sequence ID" value="ARP99170.1"/>
    <property type="molecule type" value="Genomic_DNA"/>
</dbReference>
<dbReference type="STRING" id="1235591.CAK95_08780"/>
<organism evidence="1 2">
    <name type="scientific">Pseudorhodoplanes sinuspersici</name>
    <dbReference type="NCBI Taxonomy" id="1235591"/>
    <lineage>
        <taxon>Bacteria</taxon>
        <taxon>Pseudomonadati</taxon>
        <taxon>Pseudomonadota</taxon>
        <taxon>Alphaproteobacteria</taxon>
        <taxon>Hyphomicrobiales</taxon>
        <taxon>Pseudorhodoplanes</taxon>
    </lineage>
</organism>
<dbReference type="InterPro" id="IPR000073">
    <property type="entry name" value="AB_hydrolase_1"/>
</dbReference>
<dbReference type="InterPro" id="IPR029058">
    <property type="entry name" value="AB_hydrolase_fold"/>
</dbReference>
<dbReference type="PANTHER" id="PTHR43798">
    <property type="entry name" value="MONOACYLGLYCEROL LIPASE"/>
    <property type="match status" value="1"/>
</dbReference>